<reference evidence="7" key="2">
    <citation type="submission" date="2023-02" db="EMBL/GenBank/DDBJ databases">
        <authorList>
            <person name="Swenson N.G."/>
            <person name="Wegrzyn J.L."/>
            <person name="Mcevoy S.L."/>
        </authorList>
    </citation>
    <scope>NUCLEOTIDE SEQUENCE</scope>
    <source>
        <strain evidence="7">91603</strain>
        <tissue evidence="7">Leaf</tissue>
    </source>
</reference>
<evidence type="ECO:0000259" key="5">
    <source>
        <dbReference type="PROSITE" id="PS50090"/>
    </source>
</evidence>
<gene>
    <name evidence="7" type="ORF">LWI28_001497</name>
</gene>
<sequence>MGRSPCCDESGLKKGPWTPEEDHKLVNYIKTNGHGSWRALPRLAGLNRCGKSCRLRWTNYLRPDIKRGKFSKDEEQTILNLHSILGNKWSSIASHLPGRTDNEIKNFWNTHLKKKLIQMGYDPITHKPRTDIFSSLPHLITLANLKELMENNHYTWEEQAVRLQAEMAKLQYLQYLLQPPLTTAASSSSLTDLDTINLLNSLASIKDNSPFQNSSTIQLDISNSIPFSHMPDLQVIPNNNNNCSSYQTPPSLISNNNKDDSLLNSPIWLGAYSSPSSTSISPLSIAALPPINNLGEVCTSTTSSSYGGGVINDPSLWPHELYLEDPLFHQIA</sequence>
<dbReference type="InterPro" id="IPR015495">
    <property type="entry name" value="Myb_TF_plants"/>
</dbReference>
<dbReference type="CDD" id="cd00167">
    <property type="entry name" value="SANT"/>
    <property type="match status" value="2"/>
</dbReference>
<dbReference type="InterPro" id="IPR001005">
    <property type="entry name" value="SANT/Myb"/>
</dbReference>
<feature type="domain" description="Myb-like" evidence="5">
    <location>
        <begin position="62"/>
        <end position="112"/>
    </location>
</feature>
<keyword evidence="8" id="KW-1185">Reference proteome</keyword>
<dbReference type="FunFam" id="1.10.10.60:FF:000349">
    <property type="entry name" value="Transcription factor MYB39"/>
    <property type="match status" value="1"/>
</dbReference>
<dbReference type="EMBL" id="JAJSOW010000105">
    <property type="protein sequence ID" value="KAI9164761.1"/>
    <property type="molecule type" value="Genomic_DNA"/>
</dbReference>
<dbReference type="Proteomes" id="UP001064489">
    <property type="component" value="Chromosome 10"/>
</dbReference>
<dbReference type="GO" id="GO:0003677">
    <property type="term" value="F:DNA binding"/>
    <property type="evidence" value="ECO:0007669"/>
    <property type="project" value="UniProtKB-KW"/>
</dbReference>
<dbReference type="Gene3D" id="1.10.10.60">
    <property type="entry name" value="Homeodomain-like"/>
    <property type="match status" value="2"/>
</dbReference>
<protein>
    <submittedName>
        <fullName evidence="7">Uncharacterized protein</fullName>
    </submittedName>
</protein>
<dbReference type="InterPro" id="IPR009057">
    <property type="entry name" value="Homeodomain-like_sf"/>
</dbReference>
<evidence type="ECO:0000256" key="4">
    <source>
        <dbReference type="ARBA" id="ARBA00023242"/>
    </source>
</evidence>
<evidence type="ECO:0000256" key="3">
    <source>
        <dbReference type="ARBA" id="ARBA00023125"/>
    </source>
</evidence>
<dbReference type="PANTHER" id="PTHR47994">
    <property type="entry name" value="F14D16.11-RELATED"/>
    <property type="match status" value="1"/>
</dbReference>
<name>A0AAD5NJE9_ACENE</name>
<evidence type="ECO:0000256" key="2">
    <source>
        <dbReference type="ARBA" id="ARBA00022737"/>
    </source>
</evidence>
<keyword evidence="3" id="KW-0238">DNA-binding</keyword>
<accession>A0AAD5NJE9</accession>
<dbReference type="PROSITE" id="PS50090">
    <property type="entry name" value="MYB_LIKE"/>
    <property type="match status" value="2"/>
</dbReference>
<dbReference type="SUPFAM" id="SSF46689">
    <property type="entry name" value="Homeodomain-like"/>
    <property type="match status" value="1"/>
</dbReference>
<feature type="domain" description="HTH myb-type" evidence="6">
    <location>
        <begin position="62"/>
        <end position="116"/>
    </location>
</feature>
<dbReference type="PANTHER" id="PTHR47994:SF11">
    <property type="entry name" value="BINDING PROTEIN, PUTATIVE-RELATED"/>
    <property type="match status" value="1"/>
</dbReference>
<dbReference type="AlphaFoldDB" id="A0AAD5NJE9"/>
<keyword evidence="2" id="KW-0677">Repeat</keyword>
<comment type="caution">
    <text evidence="7">The sequence shown here is derived from an EMBL/GenBank/DDBJ whole genome shotgun (WGS) entry which is preliminary data.</text>
</comment>
<evidence type="ECO:0000259" key="6">
    <source>
        <dbReference type="PROSITE" id="PS51294"/>
    </source>
</evidence>
<comment type="subcellular location">
    <subcellularLocation>
        <location evidence="1">Nucleus</location>
    </subcellularLocation>
</comment>
<keyword evidence="4" id="KW-0539">Nucleus</keyword>
<dbReference type="FunFam" id="1.10.10.60:FF:000001">
    <property type="entry name" value="MYB-related transcription factor"/>
    <property type="match status" value="1"/>
</dbReference>
<dbReference type="GO" id="GO:0005634">
    <property type="term" value="C:nucleus"/>
    <property type="evidence" value="ECO:0007669"/>
    <property type="project" value="UniProtKB-SubCell"/>
</dbReference>
<dbReference type="SMART" id="SM00717">
    <property type="entry name" value="SANT"/>
    <property type="match status" value="2"/>
</dbReference>
<feature type="domain" description="HTH myb-type" evidence="6">
    <location>
        <begin position="9"/>
        <end position="61"/>
    </location>
</feature>
<evidence type="ECO:0000313" key="8">
    <source>
        <dbReference type="Proteomes" id="UP001064489"/>
    </source>
</evidence>
<evidence type="ECO:0000313" key="7">
    <source>
        <dbReference type="EMBL" id="KAI9164761.1"/>
    </source>
</evidence>
<evidence type="ECO:0000256" key="1">
    <source>
        <dbReference type="ARBA" id="ARBA00004123"/>
    </source>
</evidence>
<feature type="domain" description="Myb-like" evidence="5">
    <location>
        <begin position="9"/>
        <end position="61"/>
    </location>
</feature>
<reference evidence="7" key="1">
    <citation type="journal article" date="2022" name="Plant J.">
        <title>Strategies of tolerance reflected in two North American maple genomes.</title>
        <authorList>
            <person name="McEvoy S.L."/>
            <person name="Sezen U.U."/>
            <person name="Trouern-Trend A."/>
            <person name="McMahon S.M."/>
            <person name="Schaberg P.G."/>
            <person name="Yang J."/>
            <person name="Wegrzyn J.L."/>
            <person name="Swenson N.G."/>
        </authorList>
    </citation>
    <scope>NUCLEOTIDE SEQUENCE</scope>
    <source>
        <strain evidence="7">91603</strain>
    </source>
</reference>
<dbReference type="InterPro" id="IPR017930">
    <property type="entry name" value="Myb_dom"/>
</dbReference>
<dbReference type="PROSITE" id="PS51294">
    <property type="entry name" value="HTH_MYB"/>
    <property type="match status" value="2"/>
</dbReference>
<dbReference type="Pfam" id="PF00249">
    <property type="entry name" value="Myb_DNA-binding"/>
    <property type="match status" value="2"/>
</dbReference>
<organism evidence="7 8">
    <name type="scientific">Acer negundo</name>
    <name type="common">Box elder</name>
    <dbReference type="NCBI Taxonomy" id="4023"/>
    <lineage>
        <taxon>Eukaryota</taxon>
        <taxon>Viridiplantae</taxon>
        <taxon>Streptophyta</taxon>
        <taxon>Embryophyta</taxon>
        <taxon>Tracheophyta</taxon>
        <taxon>Spermatophyta</taxon>
        <taxon>Magnoliopsida</taxon>
        <taxon>eudicotyledons</taxon>
        <taxon>Gunneridae</taxon>
        <taxon>Pentapetalae</taxon>
        <taxon>rosids</taxon>
        <taxon>malvids</taxon>
        <taxon>Sapindales</taxon>
        <taxon>Sapindaceae</taxon>
        <taxon>Hippocastanoideae</taxon>
        <taxon>Acereae</taxon>
        <taxon>Acer</taxon>
    </lineage>
</organism>
<proteinExistence type="predicted"/>